<dbReference type="PROSITE" id="PS51191">
    <property type="entry name" value="FEMABX"/>
    <property type="match status" value="1"/>
</dbReference>
<comment type="caution">
    <text evidence="7">The sequence shown here is derived from an EMBL/GenBank/DDBJ whole genome shotgun (WGS) entry which is preliminary data.</text>
</comment>
<organism evidence="7 8">
    <name type="scientific">Candidatus Dojkabacteria bacterium</name>
    <dbReference type="NCBI Taxonomy" id="2099670"/>
    <lineage>
        <taxon>Bacteria</taxon>
        <taxon>Candidatus Dojkabacteria</taxon>
    </lineage>
</organism>
<dbReference type="PANTHER" id="PTHR36174:SF1">
    <property type="entry name" value="LIPID II:GLYCINE GLYCYLTRANSFERASE"/>
    <property type="match status" value="1"/>
</dbReference>
<evidence type="ECO:0000256" key="3">
    <source>
        <dbReference type="ARBA" id="ARBA00022960"/>
    </source>
</evidence>
<evidence type="ECO:0000256" key="6">
    <source>
        <dbReference type="ARBA" id="ARBA00023316"/>
    </source>
</evidence>
<dbReference type="Gene3D" id="3.40.630.30">
    <property type="match status" value="2"/>
</dbReference>
<dbReference type="InterPro" id="IPR003447">
    <property type="entry name" value="FEMABX"/>
</dbReference>
<comment type="similarity">
    <text evidence="1">Belongs to the FemABX family.</text>
</comment>
<dbReference type="SUPFAM" id="SSF55729">
    <property type="entry name" value="Acyl-CoA N-acyltransferases (Nat)"/>
    <property type="match status" value="1"/>
</dbReference>
<dbReference type="GO" id="GO:0071555">
    <property type="term" value="P:cell wall organization"/>
    <property type="evidence" value="ECO:0007669"/>
    <property type="project" value="UniProtKB-KW"/>
</dbReference>
<dbReference type="Pfam" id="PF02388">
    <property type="entry name" value="FemAB"/>
    <property type="match status" value="2"/>
</dbReference>
<keyword evidence="5" id="KW-0012">Acyltransferase</keyword>
<dbReference type="Proteomes" id="UP000269410">
    <property type="component" value="Unassembled WGS sequence"/>
</dbReference>
<keyword evidence="6" id="KW-0961">Cell wall biogenesis/degradation</keyword>
<keyword evidence="3" id="KW-0133">Cell shape</keyword>
<evidence type="ECO:0000313" key="8">
    <source>
        <dbReference type="Proteomes" id="UP000269410"/>
    </source>
</evidence>
<dbReference type="GO" id="GO:0008360">
    <property type="term" value="P:regulation of cell shape"/>
    <property type="evidence" value="ECO:0007669"/>
    <property type="project" value="UniProtKB-KW"/>
</dbReference>
<sequence length="347" mass="40722">MKITDFIGSDSEWDGLVSRFTRVIDGFFYYSNWISFQKELGKKIERKVIQNDQNEIIGVFYTETHRRKFTRYCYIPGGLLHSKDLKINDLIALYASLKSFLEVYCAKEKVYTGRFDCFFQYKSSESKFLEDAISKIFSNSFSVGLPKYFGTIDLTMSETSLWSKVSSSSRNNVNKALAKGLISKKIFDVDLFYSLLRETSDRKNFLIYNREYFTKQLQFLGSNVDIWGCFLKEKLLSVAWIIKTPTQAFYVYGASSSDTKLSKLRSSYLLHWEIIRNLKKNGFKIYNMWGVIPDNCHNLNLKGVSDFKKNMGSQIVVFNKLFEFRRPFLGFLNFIFDFFVYKKDRIN</sequence>
<protein>
    <submittedName>
        <fullName evidence="7">Peptidoglycan bridge formation glycyltransferase FemA/FemB family protein</fullName>
    </submittedName>
</protein>
<dbReference type="GO" id="GO:0016755">
    <property type="term" value="F:aminoacyltransferase activity"/>
    <property type="evidence" value="ECO:0007669"/>
    <property type="project" value="InterPro"/>
</dbReference>
<dbReference type="AlphaFoldDB" id="A0A3M0Z1I3"/>
<evidence type="ECO:0000256" key="2">
    <source>
        <dbReference type="ARBA" id="ARBA00022679"/>
    </source>
</evidence>
<evidence type="ECO:0000256" key="4">
    <source>
        <dbReference type="ARBA" id="ARBA00022984"/>
    </source>
</evidence>
<evidence type="ECO:0000256" key="1">
    <source>
        <dbReference type="ARBA" id="ARBA00009943"/>
    </source>
</evidence>
<keyword evidence="4" id="KW-0573">Peptidoglycan synthesis</keyword>
<dbReference type="InterPro" id="IPR050644">
    <property type="entry name" value="PG_Glycine_Bridge_Synth"/>
</dbReference>
<evidence type="ECO:0000313" key="7">
    <source>
        <dbReference type="EMBL" id="RMD77527.1"/>
    </source>
</evidence>
<keyword evidence="2 7" id="KW-0808">Transferase</keyword>
<dbReference type="InterPro" id="IPR016181">
    <property type="entry name" value="Acyl_CoA_acyltransferase"/>
</dbReference>
<accession>A0A3M0Z1I3</accession>
<dbReference type="EMBL" id="RFKV01000024">
    <property type="protein sequence ID" value="RMD77527.1"/>
    <property type="molecule type" value="Genomic_DNA"/>
</dbReference>
<gene>
    <name evidence="7" type="ORF">D6810_00710</name>
</gene>
<dbReference type="PANTHER" id="PTHR36174">
    <property type="entry name" value="LIPID II:GLYCINE GLYCYLTRANSFERASE"/>
    <property type="match status" value="1"/>
</dbReference>
<dbReference type="GO" id="GO:0009252">
    <property type="term" value="P:peptidoglycan biosynthetic process"/>
    <property type="evidence" value="ECO:0007669"/>
    <property type="project" value="UniProtKB-KW"/>
</dbReference>
<proteinExistence type="inferred from homology"/>
<reference evidence="7 8" key="1">
    <citation type="submission" date="2018-10" db="EMBL/GenBank/DDBJ databases">
        <title>Thermophilic Lithotrophy and Phototrophy in an Intertidal, Iron-rich, Geothermal Spring.</title>
        <authorList>
            <person name="Ward L.M."/>
            <person name="Idei A."/>
            <person name="Nakagawa M."/>
            <person name="Ueno Y."/>
            <person name="Fischer W."/>
            <person name="Mcglynn S.E."/>
        </authorList>
    </citation>
    <scope>NUCLEOTIDE SEQUENCE [LARGE SCALE GENOMIC DNA]</scope>
    <source>
        <strain evidence="7">J137</strain>
    </source>
</reference>
<evidence type="ECO:0000256" key="5">
    <source>
        <dbReference type="ARBA" id="ARBA00023315"/>
    </source>
</evidence>
<name>A0A3M0Z1I3_9BACT</name>